<evidence type="ECO:0000313" key="5">
    <source>
        <dbReference type="Proteomes" id="UP001437256"/>
    </source>
</evidence>
<name>A0ABR3A5K4_9AGAR</name>
<dbReference type="Proteomes" id="UP001437256">
    <property type="component" value="Unassembled WGS sequence"/>
</dbReference>
<proteinExistence type="predicted"/>
<dbReference type="PANTHER" id="PTHR32332">
    <property type="entry name" value="2-NITROPROPANE DIOXYGENASE"/>
    <property type="match status" value="1"/>
</dbReference>
<dbReference type="PANTHER" id="PTHR32332:SF31">
    <property type="entry name" value="2-NITROPROPANE DIOXYGENASE FAMILY, PUTATIVE (AFU_ORTHOLOGUE AFUA_2G09850)-RELATED"/>
    <property type="match status" value="1"/>
</dbReference>
<organism evidence="4 5">
    <name type="scientific">Marasmius tenuissimus</name>
    <dbReference type="NCBI Taxonomy" id="585030"/>
    <lineage>
        <taxon>Eukaryota</taxon>
        <taxon>Fungi</taxon>
        <taxon>Dikarya</taxon>
        <taxon>Basidiomycota</taxon>
        <taxon>Agaricomycotina</taxon>
        <taxon>Agaricomycetes</taxon>
        <taxon>Agaricomycetidae</taxon>
        <taxon>Agaricales</taxon>
        <taxon>Marasmiineae</taxon>
        <taxon>Marasmiaceae</taxon>
        <taxon>Marasmius</taxon>
    </lineage>
</organism>
<keyword evidence="5" id="KW-1185">Reference proteome</keyword>
<keyword evidence="1" id="KW-0285">Flavoprotein</keyword>
<dbReference type="Pfam" id="PF03060">
    <property type="entry name" value="NMO"/>
    <property type="match status" value="1"/>
</dbReference>
<gene>
    <name evidence="4" type="ORF">AAF712_004653</name>
</gene>
<dbReference type="Gene3D" id="3.20.20.70">
    <property type="entry name" value="Aldolase class I"/>
    <property type="match status" value="1"/>
</dbReference>
<dbReference type="EMBL" id="JBBXMP010000019">
    <property type="protein sequence ID" value="KAL0068268.1"/>
    <property type="molecule type" value="Genomic_DNA"/>
</dbReference>
<evidence type="ECO:0000256" key="3">
    <source>
        <dbReference type="ARBA" id="ARBA00023002"/>
    </source>
</evidence>
<evidence type="ECO:0000256" key="2">
    <source>
        <dbReference type="ARBA" id="ARBA00022643"/>
    </source>
</evidence>
<dbReference type="InterPro" id="IPR004136">
    <property type="entry name" value="NMO"/>
</dbReference>
<keyword evidence="2" id="KW-0288">FMN</keyword>
<dbReference type="CDD" id="cd04730">
    <property type="entry name" value="NPD_like"/>
    <property type="match status" value="1"/>
</dbReference>
<accession>A0ABR3A5K4</accession>
<protein>
    <recommendedName>
        <fullName evidence="6">Nitronate monooxygenase domain-containing protein</fullName>
    </recommendedName>
</protein>
<dbReference type="InterPro" id="IPR013785">
    <property type="entry name" value="Aldolase_TIM"/>
</dbReference>
<comment type="caution">
    <text evidence="4">The sequence shown here is derived from an EMBL/GenBank/DDBJ whole genome shotgun (WGS) entry which is preliminary data.</text>
</comment>
<sequence length="356" mass="38282">MGGVARSELVLAVTKAGGFGFLGADEDSSETILSELATIRSELKLEKDDVLPVGVGFLGWVLDRTEAPDPEEQDPRLGKVLAEKPRAVWFAFGHEGEDGEGLGRYVKKVREYDARRFGEHKTLVFVIVNSVEDGVRATNEWGVDGLVVQGNEAGGHGSANAPPLSVLLSVMISALPHAQDSNISNKEGPIILAAGGIATGSQIASALTLGASGVALGTRFLFTHEAVFPSLQKDVILRAGRSGNLNSTRRSTAFDEVRRRGTLWPEGLDGRAIVNGILEDVEGGVELEERVRRYEEGRAEGESERQVVWAGTGVGLTREIRNAGVRSDLLWSEVMEELHTQTVQALRRASILLVPD</sequence>
<evidence type="ECO:0008006" key="6">
    <source>
        <dbReference type="Google" id="ProtNLM"/>
    </source>
</evidence>
<evidence type="ECO:0000313" key="4">
    <source>
        <dbReference type="EMBL" id="KAL0068268.1"/>
    </source>
</evidence>
<reference evidence="4 5" key="1">
    <citation type="submission" date="2024-05" db="EMBL/GenBank/DDBJ databases">
        <title>A draft genome resource for the thread blight pathogen Marasmius tenuissimus strain MS-2.</title>
        <authorList>
            <person name="Yulfo-Soto G.E."/>
            <person name="Baruah I.K."/>
            <person name="Amoako-Attah I."/>
            <person name="Bukari Y."/>
            <person name="Meinhardt L.W."/>
            <person name="Bailey B.A."/>
            <person name="Cohen S.P."/>
        </authorList>
    </citation>
    <scope>NUCLEOTIDE SEQUENCE [LARGE SCALE GENOMIC DNA]</scope>
    <source>
        <strain evidence="4 5">MS-2</strain>
    </source>
</reference>
<dbReference type="SUPFAM" id="SSF51412">
    <property type="entry name" value="Inosine monophosphate dehydrogenase (IMPDH)"/>
    <property type="match status" value="1"/>
</dbReference>
<keyword evidence="3" id="KW-0560">Oxidoreductase</keyword>
<evidence type="ECO:0000256" key="1">
    <source>
        <dbReference type="ARBA" id="ARBA00022630"/>
    </source>
</evidence>